<dbReference type="GO" id="GO:0000226">
    <property type="term" value="P:microtubule cytoskeleton organization"/>
    <property type="evidence" value="ECO:0007669"/>
    <property type="project" value="TreeGrafter"/>
</dbReference>
<dbReference type="SMART" id="SM00537">
    <property type="entry name" value="DCX"/>
    <property type="match status" value="1"/>
</dbReference>
<evidence type="ECO:0000256" key="1">
    <source>
        <dbReference type="ARBA" id="ARBA00022574"/>
    </source>
</evidence>
<dbReference type="GO" id="GO:0035556">
    <property type="term" value="P:intracellular signal transduction"/>
    <property type="evidence" value="ECO:0007669"/>
    <property type="project" value="InterPro"/>
</dbReference>
<dbReference type="PROSITE" id="PS50309">
    <property type="entry name" value="DC"/>
    <property type="match status" value="2"/>
</dbReference>
<dbReference type="Pfam" id="PF23414">
    <property type="entry name" value="Beta-prop_EML_2"/>
    <property type="match status" value="1"/>
</dbReference>
<dbReference type="GO" id="GO:0072686">
    <property type="term" value="C:mitotic spindle"/>
    <property type="evidence" value="ECO:0007669"/>
    <property type="project" value="TreeGrafter"/>
</dbReference>
<dbReference type="InterPro" id="IPR003533">
    <property type="entry name" value="Doublecortin_dom"/>
</dbReference>
<gene>
    <name evidence="4" type="ORF">FSP39_006037</name>
</gene>
<evidence type="ECO:0000313" key="5">
    <source>
        <dbReference type="Proteomes" id="UP001186944"/>
    </source>
</evidence>
<name>A0AA88YQH8_PINIB</name>
<keyword evidence="5" id="KW-1185">Reference proteome</keyword>
<feature type="domain" description="Doublecortin" evidence="3">
    <location>
        <begin position="51"/>
        <end position="134"/>
    </location>
</feature>
<feature type="non-terminal residue" evidence="4">
    <location>
        <position position="1"/>
    </location>
</feature>
<dbReference type="Pfam" id="PF23409">
    <property type="entry name" value="Beta-prop_EML"/>
    <property type="match status" value="1"/>
</dbReference>
<proteinExistence type="predicted"/>
<keyword evidence="1" id="KW-0853">WD repeat</keyword>
<dbReference type="PANTHER" id="PTHR13720:SF55">
    <property type="entry name" value="ECHINODERM MICROTUBULE-ASSOCIATED PROTEIN-LIKE CG42247"/>
    <property type="match status" value="1"/>
</dbReference>
<dbReference type="SUPFAM" id="SSF89837">
    <property type="entry name" value="Doublecortin (DC)"/>
    <property type="match status" value="2"/>
</dbReference>
<dbReference type="InterPro" id="IPR001680">
    <property type="entry name" value="WD40_rpt"/>
</dbReference>
<dbReference type="InterPro" id="IPR055442">
    <property type="entry name" value="Beta-prop_EML-like_2nd"/>
</dbReference>
<reference evidence="4" key="1">
    <citation type="submission" date="2019-08" db="EMBL/GenBank/DDBJ databases">
        <title>The improved chromosome-level genome for the pearl oyster Pinctada fucata martensii using PacBio sequencing and Hi-C.</title>
        <authorList>
            <person name="Zheng Z."/>
        </authorList>
    </citation>
    <scope>NUCLEOTIDE SEQUENCE</scope>
    <source>
        <strain evidence="4">ZZ-2019</strain>
        <tissue evidence="4">Adductor muscle</tissue>
    </source>
</reference>
<evidence type="ECO:0000313" key="4">
    <source>
        <dbReference type="EMBL" id="KAK3104607.1"/>
    </source>
</evidence>
<protein>
    <recommendedName>
        <fullName evidence="3">Doublecortin domain-containing protein</fullName>
    </recommendedName>
</protein>
<dbReference type="AlphaFoldDB" id="A0AA88YQH8"/>
<feature type="domain" description="Doublecortin" evidence="3">
    <location>
        <begin position="175"/>
        <end position="251"/>
    </location>
</feature>
<dbReference type="SUPFAM" id="SSF50978">
    <property type="entry name" value="WD40 repeat-like"/>
    <property type="match status" value="1"/>
</dbReference>
<evidence type="ECO:0000256" key="2">
    <source>
        <dbReference type="ARBA" id="ARBA00022737"/>
    </source>
</evidence>
<accession>A0AA88YQH8</accession>
<dbReference type="InterPro" id="IPR036322">
    <property type="entry name" value="WD40_repeat_dom_sf"/>
</dbReference>
<dbReference type="EMBL" id="VSWD01000004">
    <property type="protein sequence ID" value="KAK3104607.1"/>
    <property type="molecule type" value="Genomic_DNA"/>
</dbReference>
<organism evidence="4 5">
    <name type="scientific">Pinctada imbricata</name>
    <name type="common">Atlantic pearl-oyster</name>
    <name type="synonym">Pinctada martensii</name>
    <dbReference type="NCBI Taxonomy" id="66713"/>
    <lineage>
        <taxon>Eukaryota</taxon>
        <taxon>Metazoa</taxon>
        <taxon>Spiralia</taxon>
        <taxon>Lophotrochozoa</taxon>
        <taxon>Mollusca</taxon>
        <taxon>Bivalvia</taxon>
        <taxon>Autobranchia</taxon>
        <taxon>Pteriomorphia</taxon>
        <taxon>Pterioida</taxon>
        <taxon>Pterioidea</taxon>
        <taxon>Pteriidae</taxon>
        <taxon>Pinctada</taxon>
    </lineage>
</organism>
<dbReference type="PANTHER" id="PTHR13720">
    <property type="entry name" value="WD-40 REPEAT PROTEIN"/>
    <property type="match status" value="1"/>
</dbReference>
<dbReference type="Pfam" id="PF03451">
    <property type="entry name" value="HELP"/>
    <property type="match status" value="1"/>
</dbReference>
<sequence>YSDDEFDVYNPQRPYTDTYREMPVDQGRYEEKLQNSDSLQKPHRTLNGKGKLVTFYRSGDEYFKGLTISITPKTFLNFETLLVHLNDKIETTTGVKYIFAYPSGKEVKSVTEFLPGRCYLVSTNKKPILHIDYGRKSKEQHWVNRRPSGGPMRKGEQELFRKPNEHISLKHQKPRVITVFKNEERERKEKVYINPTTKQTFEDLLITIGDMIEEDIHALYTEKKPYKKVESFSQLFNEFKNHNEFIACGPELYPSEKRAVPSSNSSSDSGWKKRFSRLNERGDLEELDENDRDYLLSPVPNMDHNGMLTSRDLPLVPPQRPLADDWIKFEIKGKDRYYYPPTVVYPDDNGGRPGKKLKLEWLYPCKHLYGFRGKEGSQSLMVYEPTGELLYYMAAVAIFLWKDERDKSGGSQRHYLGHTDDITCLTIHPNEFLVASGQCSSKNSPSSGNFMCVSDSSDKHILSVWDWSRNPERLIAKTTTTNQAVNCACFYKYDDTLLITYGVEHLYFWRLFWDPVIERVGKLYRDKLSGVFKEVPKNITAHAFTSNGDVITGDSSGSIIVWTKDSEYVFIMNKNLSTEAICAHTISDASGHVRAIIPHRRSGYDGKIYVGTSKSCILSGSLLNKFQNIVFGHSDEVWCAQHITMYVPRDKKGAFITAGQDRLVIKWLSNSHWKEWDFEVDAPVSAMSVDNQGQFVAVGTVIGRFTVLRVSNGEPLLSVHCSAAQINTMSYSPDCTKLALGTYDGQIHIFRVYEEGEHYRKMKVPLKGHETFINNLDWDANSKYLRSCDADFDEKFLNRVNRKYVLFKTGKTQYMEPVDGDILRNCNWETHTCCAGYSMMGPWTACEENETLAVVSRSHTRDIMAVGDNKGRIKLFKYPSSKHMSSCRWTKLYSSTVTALAFMSSDTHLLSCAGKYPVLAQWAVVDTAVGH</sequence>
<dbReference type="SMART" id="SM00320">
    <property type="entry name" value="WD40"/>
    <property type="match status" value="5"/>
</dbReference>
<dbReference type="GO" id="GO:0008017">
    <property type="term" value="F:microtubule binding"/>
    <property type="evidence" value="ECO:0007669"/>
    <property type="project" value="TreeGrafter"/>
</dbReference>
<dbReference type="InterPro" id="IPR050630">
    <property type="entry name" value="WD_repeat_EMAP"/>
</dbReference>
<dbReference type="InterPro" id="IPR015943">
    <property type="entry name" value="WD40/YVTN_repeat-like_dom_sf"/>
</dbReference>
<dbReference type="InterPro" id="IPR005108">
    <property type="entry name" value="HELP"/>
</dbReference>
<dbReference type="Gene3D" id="2.130.10.10">
    <property type="entry name" value="YVTN repeat-like/Quinoprotein amine dehydrogenase"/>
    <property type="match status" value="2"/>
</dbReference>
<evidence type="ECO:0000259" key="3">
    <source>
        <dbReference type="PROSITE" id="PS50309"/>
    </source>
</evidence>
<keyword evidence="2" id="KW-0677">Repeat</keyword>
<dbReference type="Pfam" id="PF03607">
    <property type="entry name" value="DCX"/>
    <property type="match status" value="1"/>
</dbReference>
<dbReference type="InterPro" id="IPR055439">
    <property type="entry name" value="Beta-prop_EML_1st"/>
</dbReference>
<dbReference type="Gene3D" id="3.10.20.230">
    <property type="entry name" value="Doublecortin domain"/>
    <property type="match status" value="2"/>
</dbReference>
<dbReference type="Proteomes" id="UP001186944">
    <property type="component" value="Unassembled WGS sequence"/>
</dbReference>
<comment type="caution">
    <text evidence="4">The sequence shown here is derived from an EMBL/GenBank/DDBJ whole genome shotgun (WGS) entry which is preliminary data.</text>
</comment>
<dbReference type="InterPro" id="IPR036572">
    <property type="entry name" value="Doublecortin_dom_sf"/>
</dbReference>
<dbReference type="Pfam" id="PF00400">
    <property type="entry name" value="WD40"/>
    <property type="match status" value="1"/>
</dbReference>